<evidence type="ECO:0000256" key="1">
    <source>
        <dbReference type="SAM" id="Coils"/>
    </source>
</evidence>
<dbReference type="RefSeq" id="WP_068371892.1">
    <property type="nucleotide sequence ID" value="NZ_LSNE01000002.1"/>
</dbReference>
<dbReference type="PANTHER" id="PTHR38032">
    <property type="entry name" value="POLYMERASE-RELATED"/>
    <property type="match status" value="1"/>
</dbReference>
<dbReference type="Pfam" id="PF20250">
    <property type="entry name" value="FapA_N"/>
    <property type="match status" value="1"/>
</dbReference>
<dbReference type="EMBL" id="LSNE01000002">
    <property type="protein sequence ID" value="KXI30826.1"/>
    <property type="molecule type" value="Genomic_DNA"/>
</dbReference>
<dbReference type="Proteomes" id="UP000070299">
    <property type="component" value="Unassembled WGS sequence"/>
</dbReference>
<keyword evidence="1" id="KW-0175">Coiled coil</keyword>
<dbReference type="Pfam" id="PF03961">
    <property type="entry name" value="FapA"/>
    <property type="match status" value="1"/>
</dbReference>
<dbReference type="PANTHER" id="PTHR38032:SF1">
    <property type="entry name" value="RNA-BINDING PROTEIN KHPB N-TERMINAL DOMAIN-CONTAINING PROTEIN"/>
    <property type="match status" value="1"/>
</dbReference>
<dbReference type="OrthoDB" id="5807941at2"/>
<evidence type="ECO:0000313" key="3">
    <source>
        <dbReference type="EMBL" id="KXI30826.1"/>
    </source>
</evidence>
<dbReference type="AlphaFoldDB" id="A0A136A6H4"/>
<comment type="caution">
    <text evidence="3">The sequence shown here is derived from an EMBL/GenBank/DDBJ whole genome shotgun (WGS) entry which is preliminary data.</text>
</comment>
<name>A0A136A6H4_9ALTE</name>
<dbReference type="InterPro" id="IPR046866">
    <property type="entry name" value="FapA_N"/>
</dbReference>
<dbReference type="InterPro" id="IPR005646">
    <property type="entry name" value="FapA"/>
</dbReference>
<evidence type="ECO:0000259" key="2">
    <source>
        <dbReference type="Pfam" id="PF20250"/>
    </source>
</evidence>
<protein>
    <recommendedName>
        <fullName evidence="2">Flagellar Assembly Protein A N-terminal region domain-containing protein</fullName>
    </recommendedName>
</protein>
<accession>A0A136A6H4</accession>
<proteinExistence type="predicted"/>
<keyword evidence="4" id="KW-1185">Reference proteome</keyword>
<feature type="coiled-coil region" evidence="1">
    <location>
        <begin position="427"/>
        <end position="461"/>
    </location>
</feature>
<reference evidence="4" key="1">
    <citation type="submission" date="2016-02" db="EMBL/GenBank/DDBJ databases">
        <authorList>
            <person name="Schultz-Johansen M."/>
            <person name="Glaring M.A."/>
            <person name="Bech P.K."/>
            <person name="Stougaard P."/>
        </authorList>
    </citation>
    <scope>NUCLEOTIDE SEQUENCE [LARGE SCALE GENOMIC DNA]</scope>
    <source>
        <strain evidence="4">S66</strain>
    </source>
</reference>
<evidence type="ECO:0000313" key="4">
    <source>
        <dbReference type="Proteomes" id="UP000070299"/>
    </source>
</evidence>
<dbReference type="STRING" id="1799789.AX660_05295"/>
<organism evidence="3 4">
    <name type="scientific">Paraglaciecola hydrolytica</name>
    <dbReference type="NCBI Taxonomy" id="1799789"/>
    <lineage>
        <taxon>Bacteria</taxon>
        <taxon>Pseudomonadati</taxon>
        <taxon>Pseudomonadota</taxon>
        <taxon>Gammaproteobacteria</taxon>
        <taxon>Alteromonadales</taxon>
        <taxon>Alteromonadaceae</taxon>
        <taxon>Paraglaciecola</taxon>
    </lineage>
</organism>
<sequence>MLGVTLQIDEHDQYLDLMISTQLIQKPLDLKVIRGLIDKSEFKEFFIFDENIFDAITNYKAAIKSNKPASFTTRVGERRQNEIKCRIQEDDLAATLTVTRGYAGKPLTVETLMQVLKDAKVVKGIGQKRIKRLVMQCNESRPGDVCEELVAKGLPPRNGRPSKLQPLVQNALERILRPQQAGNTRVDMRNLGDVICVKKGTELLRRLAPTEGRTGYSITGAKIRSKSGEWLKFRPGEGTIISDKDENLLLADISGMPKFKDQKMWVDDTFISKGVNVGSGNVNYDGAVLVNGDVTEKMQIIATGDVTINGFVESAYIQAGGDIIITEGAMGKVNDSATQYSTTLKAKGSVHVQHGQGLDISCNGNVTIGRQLAYSRITCKGEVSVGAIDNPNGNIFGCVIKCQNKVIAGTLGAISGSNLSVDFSDGFNSLLERKDTLDELLRQIKQNNNRHKERMNVINTKMIPEDMKGRVDEANELVNNETHLLQWLESKASEMKKLKDNYQNDIKLIANKRLYPGVIVKLNNRTWRAEREYDRAKIVFEGHQWQYEPLI</sequence>
<dbReference type="InterPro" id="IPR046865">
    <property type="entry name" value="FapA_b_solenoid"/>
</dbReference>
<gene>
    <name evidence="3" type="ORF">AX660_05295</name>
</gene>
<feature type="domain" description="Flagellar Assembly Protein A N-terminal region" evidence="2">
    <location>
        <begin position="84"/>
        <end position="261"/>
    </location>
</feature>